<dbReference type="GO" id="GO:0001731">
    <property type="term" value="P:formation of translation preinitiation complex"/>
    <property type="evidence" value="ECO:0007669"/>
    <property type="project" value="InterPro"/>
</dbReference>
<dbReference type="SUPFAM" id="SSF55159">
    <property type="entry name" value="eIF1-like"/>
    <property type="match status" value="1"/>
</dbReference>
<feature type="compositionally biased region" description="Basic and acidic residues" evidence="1">
    <location>
        <begin position="37"/>
        <end position="46"/>
    </location>
</feature>
<feature type="domain" description="DM2" evidence="3">
    <location>
        <begin position="198"/>
        <end position="282"/>
    </location>
</feature>
<evidence type="ECO:0008006" key="6">
    <source>
        <dbReference type="Google" id="ProtNLM"/>
    </source>
</evidence>
<feature type="domain" description="SUI1" evidence="2">
    <location>
        <begin position="306"/>
        <end position="382"/>
    </location>
</feature>
<evidence type="ECO:0000313" key="4">
    <source>
        <dbReference type="EMBL" id="KAJ3055278.1"/>
    </source>
</evidence>
<organism evidence="4 5">
    <name type="scientific">Rhizophlyctis rosea</name>
    <dbReference type="NCBI Taxonomy" id="64517"/>
    <lineage>
        <taxon>Eukaryota</taxon>
        <taxon>Fungi</taxon>
        <taxon>Fungi incertae sedis</taxon>
        <taxon>Chytridiomycota</taxon>
        <taxon>Chytridiomycota incertae sedis</taxon>
        <taxon>Chytridiomycetes</taxon>
        <taxon>Rhizophlyctidales</taxon>
        <taxon>Rhizophlyctidaceae</taxon>
        <taxon>Rhizophlyctis</taxon>
    </lineage>
</organism>
<evidence type="ECO:0000256" key="1">
    <source>
        <dbReference type="SAM" id="MobiDB-lite"/>
    </source>
</evidence>
<reference evidence="4" key="1">
    <citation type="submission" date="2020-05" db="EMBL/GenBank/DDBJ databases">
        <title>Phylogenomic resolution of chytrid fungi.</title>
        <authorList>
            <person name="Stajich J.E."/>
            <person name="Amses K."/>
            <person name="Simmons R."/>
            <person name="Seto K."/>
            <person name="Myers J."/>
            <person name="Bonds A."/>
            <person name="Quandt C.A."/>
            <person name="Barry K."/>
            <person name="Liu P."/>
            <person name="Grigoriev I."/>
            <person name="Longcore J.E."/>
            <person name="James T.Y."/>
        </authorList>
    </citation>
    <scope>NUCLEOTIDE SEQUENCE</scope>
    <source>
        <strain evidence="4">JEL0318</strain>
    </source>
</reference>
<accession>A0AAD5SIF1</accession>
<dbReference type="EMBL" id="JADGJD010000087">
    <property type="protein sequence ID" value="KAJ3055278.1"/>
    <property type="molecule type" value="Genomic_DNA"/>
</dbReference>
<dbReference type="InterPro" id="IPR001950">
    <property type="entry name" value="SUI1"/>
</dbReference>
<evidence type="ECO:0000259" key="3">
    <source>
        <dbReference type="PROSITE" id="PS51925"/>
    </source>
</evidence>
<dbReference type="InterPro" id="IPR057429">
    <property type="entry name" value="WH_eIF2D"/>
</dbReference>
<evidence type="ECO:0000259" key="2">
    <source>
        <dbReference type="PROSITE" id="PS50296"/>
    </source>
</evidence>
<keyword evidence="5" id="KW-1185">Reference proteome</keyword>
<dbReference type="AlphaFoldDB" id="A0AAD5SIF1"/>
<dbReference type="InterPro" id="IPR036877">
    <property type="entry name" value="SUI1_dom_sf"/>
</dbReference>
<dbReference type="GO" id="GO:0003743">
    <property type="term" value="F:translation initiation factor activity"/>
    <property type="evidence" value="ECO:0007669"/>
    <property type="project" value="InterPro"/>
</dbReference>
<proteinExistence type="predicted"/>
<dbReference type="PANTHER" id="PTHR12217:SF4">
    <property type="entry name" value="EUKARYOTIC TRANSLATION INITIATION FACTOR 2D"/>
    <property type="match status" value="1"/>
</dbReference>
<dbReference type="PANTHER" id="PTHR12217">
    <property type="entry name" value="EUKARYOTIC TRANSLATION INITIATION FACTOR 2D"/>
    <property type="match status" value="1"/>
</dbReference>
<dbReference type="InterPro" id="IPR039757">
    <property type="entry name" value="EIF2D"/>
</dbReference>
<dbReference type="Pfam" id="PF25304">
    <property type="entry name" value="WHD_eIF2D"/>
    <property type="match status" value="1"/>
</dbReference>
<dbReference type="InterPro" id="IPR058886">
    <property type="entry name" value="SWIB_eIF2D"/>
</dbReference>
<protein>
    <recommendedName>
        <fullName evidence="6">SUI1 domain-containing protein</fullName>
    </recommendedName>
</protein>
<dbReference type="PROSITE" id="PS50296">
    <property type="entry name" value="SUI1"/>
    <property type="match status" value="1"/>
</dbReference>
<dbReference type="Pfam" id="PF26291">
    <property type="entry name" value="SWIB_eIF2D"/>
    <property type="match status" value="1"/>
</dbReference>
<dbReference type="PROSITE" id="PS51925">
    <property type="entry name" value="SWIB_MDM2"/>
    <property type="match status" value="1"/>
</dbReference>
<dbReference type="InterPro" id="IPR036885">
    <property type="entry name" value="SWIB_MDM2_dom_sf"/>
</dbReference>
<dbReference type="Pfam" id="PF01253">
    <property type="entry name" value="SUI1"/>
    <property type="match status" value="1"/>
</dbReference>
<dbReference type="CDD" id="cd11608">
    <property type="entry name" value="eIF2D_C"/>
    <property type="match status" value="1"/>
</dbReference>
<name>A0AAD5SIF1_9FUNG</name>
<dbReference type="InterPro" id="IPR039759">
    <property type="entry name" value="eIF2D_SUI1"/>
</dbReference>
<comment type="caution">
    <text evidence="4">The sequence shown here is derived from an EMBL/GenBank/DDBJ whole genome shotgun (WGS) entry which is preliminary data.</text>
</comment>
<dbReference type="SUPFAM" id="SSF47592">
    <property type="entry name" value="SWIB/MDM2 domain"/>
    <property type="match status" value="1"/>
</dbReference>
<sequence>MEAPIQVFTEQEEPTDGSKESLKLLMEAVTLSNPKPSDGRSEHEDAPGVTADKLPEDEDAEDAAISPAAMDDVLQDSFLTALKGNAFQDPKALPMPSTVLYSSHILAVDNSVDVKKSTYKKITKFLKAMEKKGVIKLKERGGDVLLMSISAQHPMVQNHQVSRKSAGPKKPTEPAKDPTSGGLTGSAPKGTEKLTMTELYKGTSSINRVFNEIGLSEESLFTHVELRNAVNEYAKVKDLTDKANPRMVKIDALLCDAVLDKAEYNAIDFLPRDQIVQRLLKKMQEYHEIKMPGNDPVVRKGRMKPIQILIEQRQGRKTVTKMTNMEQFGVDVEELSSQLKVRCASSTTVTPLPTKANTPTLHEILVQGSKVKEVFELLAGSYGIPFSGTGPNATSKFVEVVDKTKKK</sequence>
<dbReference type="Proteomes" id="UP001212841">
    <property type="component" value="Unassembled WGS sequence"/>
</dbReference>
<dbReference type="Gene3D" id="3.30.780.10">
    <property type="entry name" value="SUI1-like domain"/>
    <property type="match status" value="1"/>
</dbReference>
<gene>
    <name evidence="4" type="ORF">HK097_011009</name>
</gene>
<feature type="region of interest" description="Disordered" evidence="1">
    <location>
        <begin position="155"/>
        <end position="190"/>
    </location>
</feature>
<feature type="region of interest" description="Disordered" evidence="1">
    <location>
        <begin position="1"/>
        <end position="61"/>
    </location>
</feature>
<dbReference type="InterPro" id="IPR003121">
    <property type="entry name" value="SWIB_MDM2_domain"/>
</dbReference>
<evidence type="ECO:0000313" key="5">
    <source>
        <dbReference type="Proteomes" id="UP001212841"/>
    </source>
</evidence>